<dbReference type="SUPFAM" id="SSF140931">
    <property type="entry name" value="Fic-like"/>
    <property type="match status" value="1"/>
</dbReference>
<proteinExistence type="predicted"/>
<organism evidence="1 2">
    <name type="scientific">Aliarcobacter thereius</name>
    <dbReference type="NCBI Taxonomy" id="544718"/>
    <lineage>
        <taxon>Bacteria</taxon>
        <taxon>Pseudomonadati</taxon>
        <taxon>Campylobacterota</taxon>
        <taxon>Epsilonproteobacteria</taxon>
        <taxon>Campylobacterales</taxon>
        <taxon>Arcobacteraceae</taxon>
        <taxon>Aliarcobacter</taxon>
    </lineage>
</organism>
<dbReference type="InterPro" id="IPR036597">
    <property type="entry name" value="Fido-like_dom_sf"/>
</dbReference>
<protein>
    <recommendedName>
        <fullName evidence="3">Fido domain-containing protein</fullName>
    </recommendedName>
</protein>
<reference evidence="2" key="1">
    <citation type="submission" date="2015-05" db="EMBL/GenBank/DDBJ databases">
        <authorList>
            <person name="Rovetto F."/>
            <person name="Cocolin L."/>
            <person name="Illeghems K."/>
            <person name="Van Nieuwerburgh F."/>
            <person name="Houf K."/>
        </authorList>
    </citation>
    <scope>NUCLEOTIDE SEQUENCE [LARGE SCALE GENOMIC DNA]</scope>
    <source>
        <strain evidence="2">DU22</strain>
    </source>
</reference>
<dbReference type="Gene3D" id="1.10.3290.10">
    <property type="entry name" value="Fido-like domain"/>
    <property type="match status" value="1"/>
</dbReference>
<dbReference type="AlphaFoldDB" id="A0A1C0B7Q5"/>
<comment type="caution">
    <text evidence="1">The sequence shown here is derived from an EMBL/GenBank/DDBJ whole genome shotgun (WGS) entry which is preliminary data.</text>
</comment>
<dbReference type="OrthoDB" id="9813719at2"/>
<evidence type="ECO:0000313" key="1">
    <source>
        <dbReference type="EMBL" id="OCL99591.1"/>
    </source>
</evidence>
<evidence type="ECO:0008006" key="3">
    <source>
        <dbReference type="Google" id="ProtNLM"/>
    </source>
</evidence>
<evidence type="ECO:0000313" key="2">
    <source>
        <dbReference type="Proteomes" id="UP000093281"/>
    </source>
</evidence>
<sequence length="138" mass="16280">MLNKSSLEKNNIQNIPIIKNPWIEWNSNDIQKITSKDGICINYLKTTNNNLIQKQEDLTLLETYTYLIHHLDISKSFAFNTIKKWHKMIFKNIYPFAGELRTVTVEKGLNNEHWIWKLEFLNGIDELSTLITNISSKR</sequence>
<gene>
    <name evidence="1" type="ORF">AAX29_00636</name>
</gene>
<name>A0A1C0B7Q5_9BACT</name>
<accession>A0A1C0B7Q5</accession>
<dbReference type="Proteomes" id="UP000093281">
    <property type="component" value="Unassembled WGS sequence"/>
</dbReference>
<dbReference type="EMBL" id="LCUJ01000002">
    <property type="protein sequence ID" value="OCL99591.1"/>
    <property type="molecule type" value="Genomic_DNA"/>
</dbReference>
<dbReference type="RefSeq" id="WP_066185580.1">
    <property type="nucleotide sequence ID" value="NZ_LCUJ01000002.1"/>
</dbReference>